<keyword evidence="3" id="KW-1185">Reference proteome</keyword>
<proteinExistence type="predicted"/>
<dbReference type="EMBL" id="JAVDTI010000003">
    <property type="protein sequence ID" value="MDR6806578.1"/>
    <property type="molecule type" value="Genomic_DNA"/>
</dbReference>
<dbReference type="RefSeq" id="WP_309985505.1">
    <property type="nucleotide sequence ID" value="NZ_JAVDTI010000003.1"/>
</dbReference>
<dbReference type="Gene3D" id="2.60.270.50">
    <property type="match status" value="1"/>
</dbReference>
<protein>
    <submittedName>
        <fullName evidence="2">Uncharacterized protein</fullName>
    </submittedName>
</protein>
<feature type="region of interest" description="Disordered" evidence="1">
    <location>
        <begin position="23"/>
        <end position="43"/>
    </location>
</feature>
<feature type="compositionally biased region" description="Polar residues" evidence="1">
    <location>
        <begin position="32"/>
        <end position="43"/>
    </location>
</feature>
<name>A0ABU1QZJ2_9BACT</name>
<reference evidence="2 3" key="1">
    <citation type="submission" date="2023-07" db="EMBL/GenBank/DDBJ databases">
        <title>Sorghum-associated microbial communities from plants grown in Nebraska, USA.</title>
        <authorList>
            <person name="Schachtman D."/>
        </authorList>
    </citation>
    <scope>NUCLEOTIDE SEQUENCE [LARGE SCALE GENOMIC DNA]</scope>
    <source>
        <strain evidence="2 3">BE57</strain>
    </source>
</reference>
<evidence type="ECO:0000256" key="1">
    <source>
        <dbReference type="SAM" id="MobiDB-lite"/>
    </source>
</evidence>
<comment type="caution">
    <text evidence="2">The sequence shown here is derived from an EMBL/GenBank/DDBJ whole genome shotgun (WGS) entry which is preliminary data.</text>
</comment>
<organism evidence="2 3">
    <name type="scientific">Dyadobacter fermentans</name>
    <dbReference type="NCBI Taxonomy" id="94254"/>
    <lineage>
        <taxon>Bacteria</taxon>
        <taxon>Pseudomonadati</taxon>
        <taxon>Bacteroidota</taxon>
        <taxon>Cytophagia</taxon>
        <taxon>Cytophagales</taxon>
        <taxon>Spirosomataceae</taxon>
        <taxon>Dyadobacter</taxon>
    </lineage>
</organism>
<evidence type="ECO:0000313" key="2">
    <source>
        <dbReference type="EMBL" id="MDR6806578.1"/>
    </source>
</evidence>
<accession>A0ABU1QZJ2</accession>
<sequence>MTRKVKMTVNNNTNKVLTFKNKDRKHGKFTTDPPTTIQASGSWTCSNKSGELVGPEGTVVYETDGGKTIVEFYYNHPMGSATSSYRVTPNPADAMGYDIKGSFKGHDQDITFELFLV</sequence>
<dbReference type="Proteomes" id="UP001264980">
    <property type="component" value="Unassembled WGS sequence"/>
</dbReference>
<evidence type="ECO:0000313" key="3">
    <source>
        <dbReference type="Proteomes" id="UP001264980"/>
    </source>
</evidence>
<gene>
    <name evidence="2" type="ORF">J2W84_003626</name>
</gene>